<dbReference type="InterPro" id="IPR011701">
    <property type="entry name" value="MFS"/>
</dbReference>
<dbReference type="FunFam" id="1.20.1720.10:FF:000013">
    <property type="entry name" value="Related to multidrug resistance proteins"/>
    <property type="match status" value="1"/>
</dbReference>
<name>J4G2F5_9APHY</name>
<keyword evidence="3" id="KW-0813">Transport</keyword>
<evidence type="ECO:0000256" key="2">
    <source>
        <dbReference type="ARBA" id="ARBA00008335"/>
    </source>
</evidence>
<dbReference type="InterPro" id="IPR020846">
    <property type="entry name" value="MFS_dom"/>
</dbReference>
<evidence type="ECO:0000256" key="8">
    <source>
        <dbReference type="SAM" id="Phobius"/>
    </source>
</evidence>
<evidence type="ECO:0000256" key="7">
    <source>
        <dbReference type="SAM" id="MobiDB-lite"/>
    </source>
</evidence>
<evidence type="ECO:0000313" key="10">
    <source>
        <dbReference type="EMBL" id="CCM00673.1"/>
    </source>
</evidence>
<dbReference type="SUPFAM" id="SSF103473">
    <property type="entry name" value="MFS general substrate transporter"/>
    <property type="match status" value="1"/>
</dbReference>
<sequence length="535" mass="56946">MAADEETPLLGETAAQQYNADDVQNGQEGSQETPAQEPKSPPILMVIMPMMLSIFLVAMDVTIVTSTYAHIGSQFERLESTSWITTGYMLTVTSFQPLYGKLSDIFGRKPCLLFSIFVFALGCFLCGIARDMTMLIFGRAIAGIGGGGISIVTNVIMSDVVPLRDRGSWQGFGNVVWASGQALGAPLGGILTETVGWRWGFLLQVPLSFLAMVVFSLGFKTSKTSSSDFSAKLKRIDFGGAATLIVAVFALLLGLDRGGNIAWSDSLTIAYLVIFAVFTCAFCYTEWRLAKEPFVPLAILTERTLLAANGVAFFTGATVAILFLVAMYLQAVQGLDPASVGSILIPAVVGGASGSVVSGFIIRASGRYYALAAILFVFYVFGMVSVVCVSGLWTFSLIALSTAMVVMNVGGWGGSTAAIVALVSTAGPENQAVAIAVFGLFRSLGSVVILSVATALFQQTLRIKLYARLSGDGVDEIIKHVRESLDYIKELDPASRTAVVRSYGDGLQIGMWFTAAMAMGPLLSALFIKEKAMSR</sequence>
<dbReference type="InterPro" id="IPR036259">
    <property type="entry name" value="MFS_trans_sf"/>
</dbReference>
<dbReference type="Gene3D" id="1.20.1250.20">
    <property type="entry name" value="MFS general substrate transporter like domains"/>
    <property type="match status" value="1"/>
</dbReference>
<feature type="transmembrane region" description="Helical" evidence="8">
    <location>
        <begin position="81"/>
        <end position="99"/>
    </location>
</feature>
<feature type="transmembrane region" description="Helical" evidence="8">
    <location>
        <begin position="509"/>
        <end position="528"/>
    </location>
</feature>
<evidence type="ECO:0000313" key="11">
    <source>
        <dbReference type="Proteomes" id="UP000006352"/>
    </source>
</evidence>
<keyword evidence="4 8" id="KW-0812">Transmembrane</keyword>
<dbReference type="EMBL" id="HE796998">
    <property type="protein sequence ID" value="CCM00673.1"/>
    <property type="molecule type" value="Genomic_DNA"/>
</dbReference>
<feature type="transmembrane region" description="Helical" evidence="8">
    <location>
        <begin position="261"/>
        <end position="284"/>
    </location>
</feature>
<comment type="similarity">
    <text evidence="2">Belongs to the major facilitator superfamily.</text>
</comment>
<feature type="transmembrane region" description="Helical" evidence="8">
    <location>
        <begin position="238"/>
        <end position="255"/>
    </location>
</feature>
<dbReference type="GO" id="GO:0015174">
    <property type="term" value="F:basic amino acid transmembrane transporter activity"/>
    <property type="evidence" value="ECO:0007669"/>
    <property type="project" value="TreeGrafter"/>
</dbReference>
<feature type="transmembrane region" description="Helical" evidence="8">
    <location>
        <begin position="136"/>
        <end position="157"/>
    </location>
</feature>
<feature type="compositionally biased region" description="Polar residues" evidence="7">
    <location>
        <begin position="14"/>
        <end position="34"/>
    </location>
</feature>
<dbReference type="GO" id="GO:0000329">
    <property type="term" value="C:fungal-type vacuole membrane"/>
    <property type="evidence" value="ECO:0007669"/>
    <property type="project" value="TreeGrafter"/>
</dbReference>
<dbReference type="Proteomes" id="UP000006352">
    <property type="component" value="Unassembled WGS sequence"/>
</dbReference>
<feature type="region of interest" description="Disordered" evidence="7">
    <location>
        <begin position="1"/>
        <end position="39"/>
    </location>
</feature>
<evidence type="ECO:0000256" key="5">
    <source>
        <dbReference type="ARBA" id="ARBA00022989"/>
    </source>
</evidence>
<feature type="transmembrane region" description="Helical" evidence="8">
    <location>
        <begin position="435"/>
        <end position="457"/>
    </location>
</feature>
<dbReference type="GeneID" id="24095584"/>
<dbReference type="FunCoup" id="J4G2F5">
    <property type="interactions" value="20"/>
</dbReference>
<evidence type="ECO:0000256" key="6">
    <source>
        <dbReference type="ARBA" id="ARBA00023136"/>
    </source>
</evidence>
<protein>
    <recommendedName>
        <fullName evidence="9">Major facilitator superfamily (MFS) profile domain-containing protein</fullName>
    </recommendedName>
</protein>
<feature type="domain" description="Major facilitator superfamily (MFS) profile" evidence="9">
    <location>
        <begin position="46"/>
        <end position="532"/>
    </location>
</feature>
<dbReference type="GO" id="GO:0012505">
    <property type="term" value="C:endomembrane system"/>
    <property type="evidence" value="ECO:0007669"/>
    <property type="project" value="UniProtKB-SubCell"/>
</dbReference>
<feature type="transmembrane region" description="Helical" evidence="8">
    <location>
        <begin position="343"/>
        <end position="362"/>
    </location>
</feature>
<evidence type="ECO:0000256" key="4">
    <source>
        <dbReference type="ARBA" id="ARBA00022692"/>
    </source>
</evidence>
<feature type="transmembrane region" description="Helical" evidence="8">
    <location>
        <begin position="398"/>
        <end position="423"/>
    </location>
</feature>
<dbReference type="RefSeq" id="XP_012179956.1">
    <property type="nucleotide sequence ID" value="XM_012324566.1"/>
</dbReference>
<keyword evidence="6 8" id="KW-0472">Membrane</keyword>
<evidence type="ECO:0000259" key="9">
    <source>
        <dbReference type="PROSITE" id="PS50850"/>
    </source>
</evidence>
<dbReference type="InParanoid" id="J4G2F5"/>
<feature type="transmembrane region" description="Helical" evidence="8">
    <location>
        <begin position="197"/>
        <end position="217"/>
    </location>
</feature>
<dbReference type="OrthoDB" id="3437016at2759"/>
<proteinExistence type="inferred from homology"/>
<dbReference type="PANTHER" id="PTHR23501:SF84">
    <property type="entry name" value="VACUOLAR MEMBRANE AMINO ACID UPTAKE TRANSPORTER FNX2"/>
    <property type="match status" value="1"/>
</dbReference>
<comment type="subcellular location">
    <subcellularLocation>
        <location evidence="1">Endomembrane system</location>
        <topology evidence="1">Multi-pass membrane protein</topology>
    </subcellularLocation>
</comment>
<organism evidence="10 11">
    <name type="scientific">Fibroporia radiculosa</name>
    <dbReference type="NCBI Taxonomy" id="599839"/>
    <lineage>
        <taxon>Eukaryota</taxon>
        <taxon>Fungi</taxon>
        <taxon>Dikarya</taxon>
        <taxon>Basidiomycota</taxon>
        <taxon>Agaricomycotina</taxon>
        <taxon>Agaricomycetes</taxon>
        <taxon>Polyporales</taxon>
        <taxon>Fibroporiaceae</taxon>
        <taxon>Fibroporia</taxon>
    </lineage>
</organism>
<dbReference type="PROSITE" id="PS50850">
    <property type="entry name" value="MFS"/>
    <property type="match status" value="1"/>
</dbReference>
<accession>J4G2F5</accession>
<dbReference type="STRING" id="599839.J4G2F5"/>
<feature type="transmembrane region" description="Helical" evidence="8">
    <location>
        <begin position="369"/>
        <end position="392"/>
    </location>
</feature>
<evidence type="ECO:0000256" key="1">
    <source>
        <dbReference type="ARBA" id="ARBA00004127"/>
    </source>
</evidence>
<reference evidence="10 11" key="1">
    <citation type="journal article" date="2012" name="Appl. Environ. Microbiol.">
        <title>Short-read sequencing for genomic analysis of the brown rot fungus Fibroporia radiculosa.</title>
        <authorList>
            <person name="Tang J.D."/>
            <person name="Perkins A.D."/>
            <person name="Sonstegard T.S."/>
            <person name="Schroeder S.G."/>
            <person name="Burgess S.C."/>
            <person name="Diehl S.V."/>
        </authorList>
    </citation>
    <scope>NUCLEOTIDE SEQUENCE [LARGE SCALE GENOMIC DNA]</scope>
    <source>
        <strain evidence="10 11">TFFH 294</strain>
    </source>
</reference>
<keyword evidence="5 8" id="KW-1133">Transmembrane helix</keyword>
<dbReference type="Gene3D" id="1.20.1720.10">
    <property type="entry name" value="Multidrug resistance protein D"/>
    <property type="match status" value="1"/>
</dbReference>
<feature type="transmembrane region" description="Helical" evidence="8">
    <location>
        <begin position="305"/>
        <end position="331"/>
    </location>
</feature>
<feature type="transmembrane region" description="Helical" evidence="8">
    <location>
        <begin position="111"/>
        <end position="130"/>
    </location>
</feature>
<dbReference type="HOGENOM" id="CLU_000960_22_3_1"/>
<dbReference type="AlphaFoldDB" id="J4G2F5"/>
<dbReference type="PANTHER" id="PTHR23501">
    <property type="entry name" value="MAJOR FACILITATOR SUPERFAMILY"/>
    <property type="match status" value="1"/>
</dbReference>
<feature type="transmembrane region" description="Helical" evidence="8">
    <location>
        <begin position="43"/>
        <end position="69"/>
    </location>
</feature>
<keyword evidence="11" id="KW-1185">Reference proteome</keyword>
<dbReference type="Pfam" id="PF07690">
    <property type="entry name" value="MFS_1"/>
    <property type="match status" value="1"/>
</dbReference>
<evidence type="ECO:0000256" key="3">
    <source>
        <dbReference type="ARBA" id="ARBA00022448"/>
    </source>
</evidence>
<gene>
    <name evidence="10" type="ORF">FIBRA_02712</name>
</gene>